<dbReference type="InterPro" id="IPR045272">
    <property type="entry name" value="ANXUR1/2-like"/>
</dbReference>
<dbReference type="GO" id="GO:0009506">
    <property type="term" value="C:plasmodesma"/>
    <property type="evidence" value="ECO:0007669"/>
    <property type="project" value="TreeGrafter"/>
</dbReference>
<dbReference type="SMART" id="SM00220">
    <property type="entry name" value="S_TKc"/>
    <property type="match status" value="2"/>
</dbReference>
<proteinExistence type="predicted"/>
<dbReference type="PROSITE" id="PS00107">
    <property type="entry name" value="PROTEIN_KINASE_ATP"/>
    <property type="match status" value="2"/>
</dbReference>
<feature type="domain" description="Protein kinase" evidence="21">
    <location>
        <begin position="546"/>
        <end position="821"/>
    </location>
</feature>
<evidence type="ECO:0000313" key="23">
    <source>
        <dbReference type="Proteomes" id="UP000824120"/>
    </source>
</evidence>
<keyword evidence="4" id="KW-0723">Serine/threonine-protein kinase</keyword>
<evidence type="ECO:0000256" key="15">
    <source>
        <dbReference type="ARBA" id="ARBA00047899"/>
    </source>
</evidence>
<keyword evidence="13" id="KW-0325">Glycoprotein</keyword>
<keyword evidence="23" id="KW-1185">Reference proteome</keyword>
<dbReference type="Gene3D" id="1.10.510.10">
    <property type="entry name" value="Transferase(Phosphotransferase) domain 1"/>
    <property type="match status" value="2"/>
</dbReference>
<keyword evidence="9" id="KW-0418">Kinase</keyword>
<comment type="caution">
    <text evidence="22">The sequence shown here is derived from an EMBL/GenBank/DDBJ whole genome shotgun (WGS) entry which is preliminary data.</text>
</comment>
<evidence type="ECO:0000256" key="5">
    <source>
        <dbReference type="ARBA" id="ARBA00022679"/>
    </source>
</evidence>
<keyword evidence="7 20" id="KW-0732">Signal</keyword>
<dbReference type="PROSITE" id="PS00108">
    <property type="entry name" value="PROTEIN_KINASE_ST"/>
    <property type="match status" value="2"/>
</dbReference>
<keyword evidence="11 19" id="KW-1133">Transmembrane helix</keyword>
<accession>A0A9J5YDC4</accession>
<dbReference type="PANTHER" id="PTHR27003">
    <property type="entry name" value="OS07G0166700 PROTEIN"/>
    <property type="match status" value="1"/>
</dbReference>
<evidence type="ECO:0000256" key="9">
    <source>
        <dbReference type="ARBA" id="ARBA00022777"/>
    </source>
</evidence>
<comment type="catalytic activity">
    <reaction evidence="16">
        <text>L-seryl-[protein] + ATP = O-phospho-L-seryl-[protein] + ADP + H(+)</text>
        <dbReference type="Rhea" id="RHEA:17989"/>
        <dbReference type="Rhea" id="RHEA-COMP:9863"/>
        <dbReference type="Rhea" id="RHEA-COMP:11604"/>
        <dbReference type="ChEBI" id="CHEBI:15378"/>
        <dbReference type="ChEBI" id="CHEBI:29999"/>
        <dbReference type="ChEBI" id="CHEBI:30616"/>
        <dbReference type="ChEBI" id="CHEBI:83421"/>
        <dbReference type="ChEBI" id="CHEBI:456216"/>
        <dbReference type="EC" id="2.7.11.1"/>
    </reaction>
</comment>
<dbReference type="EC" id="2.7.11.1" evidence="2"/>
<dbReference type="InterPro" id="IPR011009">
    <property type="entry name" value="Kinase-like_dom_sf"/>
</dbReference>
<evidence type="ECO:0000256" key="14">
    <source>
        <dbReference type="ARBA" id="ARBA00023279"/>
    </source>
</evidence>
<dbReference type="Pfam" id="PF12819">
    <property type="entry name" value="Malectin_like"/>
    <property type="match status" value="2"/>
</dbReference>
<evidence type="ECO:0000256" key="1">
    <source>
        <dbReference type="ARBA" id="ARBA00004251"/>
    </source>
</evidence>
<feature type="transmembrane region" description="Helical" evidence="19">
    <location>
        <begin position="457"/>
        <end position="481"/>
    </location>
</feature>
<feature type="region of interest" description="Disordered" evidence="18">
    <location>
        <begin position="487"/>
        <end position="518"/>
    </location>
</feature>
<feature type="binding site" evidence="17">
    <location>
        <position position="574"/>
    </location>
    <ligand>
        <name>ATP</name>
        <dbReference type="ChEBI" id="CHEBI:30616"/>
    </ligand>
</feature>
<comment type="subcellular location">
    <subcellularLocation>
        <location evidence="1">Cell membrane</location>
        <topology evidence="1">Single-pass type I membrane protein</topology>
    </subcellularLocation>
</comment>
<keyword evidence="3" id="KW-1003">Cell membrane</keyword>
<comment type="catalytic activity">
    <reaction evidence="15">
        <text>L-threonyl-[protein] + ATP = O-phospho-L-threonyl-[protein] + ADP + H(+)</text>
        <dbReference type="Rhea" id="RHEA:46608"/>
        <dbReference type="Rhea" id="RHEA-COMP:11060"/>
        <dbReference type="Rhea" id="RHEA-COMP:11605"/>
        <dbReference type="ChEBI" id="CHEBI:15378"/>
        <dbReference type="ChEBI" id="CHEBI:30013"/>
        <dbReference type="ChEBI" id="CHEBI:30616"/>
        <dbReference type="ChEBI" id="CHEBI:61977"/>
        <dbReference type="ChEBI" id="CHEBI:456216"/>
        <dbReference type="EC" id="2.7.11.1"/>
    </reaction>
</comment>
<dbReference type="CDD" id="cd14066">
    <property type="entry name" value="STKc_IRAK"/>
    <property type="match status" value="2"/>
</dbReference>
<evidence type="ECO:0000256" key="8">
    <source>
        <dbReference type="ARBA" id="ARBA00022741"/>
    </source>
</evidence>
<dbReference type="FunFam" id="2.60.120.430:FF:000003">
    <property type="entry name" value="FERONIA receptor-like kinase"/>
    <property type="match status" value="2"/>
</dbReference>
<dbReference type="Gene3D" id="2.60.120.430">
    <property type="entry name" value="Galactose-binding lectin"/>
    <property type="match status" value="4"/>
</dbReference>
<feature type="signal peptide" evidence="20">
    <location>
        <begin position="1"/>
        <end position="26"/>
    </location>
</feature>
<evidence type="ECO:0000256" key="3">
    <source>
        <dbReference type="ARBA" id="ARBA00022475"/>
    </source>
</evidence>
<dbReference type="InterPro" id="IPR008271">
    <property type="entry name" value="Ser/Thr_kinase_AS"/>
</dbReference>
<keyword evidence="5" id="KW-0808">Transferase</keyword>
<dbReference type="Gene3D" id="3.30.200.20">
    <property type="entry name" value="Phosphorylase Kinase, domain 1"/>
    <property type="match status" value="2"/>
</dbReference>
<evidence type="ECO:0000256" key="4">
    <source>
        <dbReference type="ARBA" id="ARBA00022527"/>
    </source>
</evidence>
<feature type="compositionally biased region" description="Polar residues" evidence="18">
    <location>
        <begin position="1726"/>
        <end position="1743"/>
    </location>
</feature>
<sequence>MLTKLSHILLLVILCYISSIPRSLHAALNNDQISLFLACGSQNGGADEDMIKWESDTKYLVSGDNSVMTQPESPDPLAPSVVPYTNARVFQSESSYNLPVTNQTAHVMLRLRFNPTPYPNFNISKSFMTVSAGKVTLLNNFSAYITAEALSQSCITKEYLLSPVGSPTLEIKIKPFGDSSFAFINGIEMITAPDVFYGPDPLMVGFSTSIQNSITQQSISVKENNMELAYRLNVGGQYISPKNDSGGLMRSWYEDTPYLYGASIGITMRSNRTIQYDNMPPYVAPLAVYESCRSMGYDSNLNKNYNLTWVFNVDPNFIYLVRLHWCDFSIDATKYNSMVFNVYINGQIAETEVDLVAMKSGKKEVAIVKDYVTRVDDKEGGQLWVAVHPLVHALGVGSEIANAIVNGIEIFKIGGGDTSLAGRNPTMSDLMQKYQEEHSKEAPGAFSNQDKSHSKTVIISGAAGGVAAAFGLAAVLVFVALKRKKRSPGAEPGITSWLPIHGNSHSSGSSKSASRRSAGSTAISSDAASNCRYFSLAEIKQATKNFDESYVIGVGGFGKVYKGVIDGDTKVAIKRSNPSSQQGVNEFQTEIELLSMLRHRHLVSLIGFCEENNEMVLVYDHMAYGTLREHLYKGNKTILSWKQRLDICIGAARGLHYLHTGSKYTIIHRDVKSTNILLNDKWVAKVSDFGLSKTGPNMNQGHVSTVVKGSFGYLDPEYFRRQQLTEKSDVYSFGVVLFEVLCARPALNPTRSKEQVSLADWALACQRKGNLEDIIDPHLKGKINPACLKIFAETAEKCLADNGVDRPSMGDVLWNLEHALQLEDNPDGGLSTSEATKDVDHDNADQHSLIAMHRSTLSLESDNGTDNNNNNKNDVFSQIVIGDHTSFFIACGSENGGTDEDARKWESDAKYLISGDKSVMTQPQSPDPSVPSVVPYVNARFFQSESSYNLPVTNRSAHILLRLHFYPTSYPNFNVSNSYISLSAGKVTLLNNFSAYITAQAWSQNYIIKEYILYPMDSPTLEIKISPVGNSSLAFINGIEMITSPDLFYGPDPVMAGFSTDEEPDSSGDGDAISQQTISVRENNMELMFRVNVGGQFIPPKNDSGGLMRSWYEDTPYVYGGSGVGIAMSTNVTIRYADLPSYVAPLAVYDSCRSMGFESNINMNYNLTWVFSVDANFSYLVRFHWCDFIVDSTKVNSLVFNVYINGQIAESGVDLVAMQHGEKAIPLVKDYVTHVEDKEGDDLLWIAVHPSGDNADLVNAIVNGLEIFKINSGHTSLAGQNPAMSDLMMKYQEEHSKEEAPRGFTDQDKSHSHTVIISGAAGGVAAAFGLAAVLVFVALKRKRRSLGGESGTTSWLPIYGNSHSSSSKSASGRSGSGSTTISSDAASNCRYFSLAEIKQATKNFDESYVIGVGGFGKVYKGVIDGDTKVAIKRSNPSSEQGVNEFQTEIEMLSKLRHRHLVSLIGFCEENNEMVLVYDHMAHGTLREHLYKGNKTILSWKQRLEICIGSARGLHYLHTGAKYTIIHRDVKSTNILLNDKWVAKVSDFGLSKTGPNMNQGHVSTVVKGSFGYLDPEYFRRQQLTEKSDVYSYGVVLFEVLCARPALNSNLPKEQVSLADWALACQRKGNLEDIIDPHLKGKINPECLKKFAETAEKCLADNGINRPSMGDVLWNLEYALQLQENPDGVLSTSEATKQVDHDNADQHSLIAMHRSTLSLESENENENADGNTDDVFSQIVNPTGR</sequence>
<dbReference type="FunFam" id="2.60.120.430:FF:000007">
    <property type="entry name" value="FERONIA receptor-like kinase"/>
    <property type="match status" value="2"/>
</dbReference>
<keyword evidence="10 17" id="KW-0067">ATP-binding</keyword>
<keyword evidence="12 19" id="KW-0472">Membrane</keyword>
<feature type="compositionally biased region" description="Low complexity" evidence="18">
    <location>
        <begin position="504"/>
        <end position="518"/>
    </location>
</feature>
<dbReference type="InterPro" id="IPR000719">
    <property type="entry name" value="Prot_kinase_dom"/>
</dbReference>
<dbReference type="OrthoDB" id="1903759at2759"/>
<feature type="region of interest" description="Disordered" evidence="18">
    <location>
        <begin position="1363"/>
        <end position="1383"/>
    </location>
</feature>
<dbReference type="PROSITE" id="PS50011">
    <property type="entry name" value="PROTEIN_KINASE_DOM"/>
    <property type="match status" value="2"/>
</dbReference>
<feature type="region of interest" description="Disordered" evidence="18">
    <location>
        <begin position="1717"/>
        <end position="1743"/>
    </location>
</feature>
<evidence type="ECO:0000256" key="19">
    <source>
        <dbReference type="SAM" id="Phobius"/>
    </source>
</evidence>
<dbReference type="GO" id="GO:0004714">
    <property type="term" value="F:transmembrane receptor protein tyrosine kinase activity"/>
    <property type="evidence" value="ECO:0007669"/>
    <property type="project" value="InterPro"/>
</dbReference>
<keyword evidence="6 19" id="KW-0812">Transmembrane</keyword>
<gene>
    <name evidence="22" type="ORF">H5410_029659</name>
</gene>
<evidence type="ECO:0000256" key="18">
    <source>
        <dbReference type="SAM" id="MobiDB-lite"/>
    </source>
</evidence>
<feature type="domain" description="Protein kinase" evidence="21">
    <location>
        <begin position="1404"/>
        <end position="1677"/>
    </location>
</feature>
<keyword evidence="8 17" id="KW-0547">Nucleotide-binding</keyword>
<dbReference type="Proteomes" id="UP000824120">
    <property type="component" value="Chromosome 6"/>
</dbReference>
<organism evidence="22 23">
    <name type="scientific">Solanum commersonii</name>
    <name type="common">Commerson's wild potato</name>
    <name type="synonym">Commerson's nightshade</name>
    <dbReference type="NCBI Taxonomy" id="4109"/>
    <lineage>
        <taxon>Eukaryota</taxon>
        <taxon>Viridiplantae</taxon>
        <taxon>Streptophyta</taxon>
        <taxon>Embryophyta</taxon>
        <taxon>Tracheophyta</taxon>
        <taxon>Spermatophyta</taxon>
        <taxon>Magnoliopsida</taxon>
        <taxon>eudicotyledons</taxon>
        <taxon>Gunneridae</taxon>
        <taxon>Pentapetalae</taxon>
        <taxon>asterids</taxon>
        <taxon>lamiids</taxon>
        <taxon>Solanales</taxon>
        <taxon>Solanaceae</taxon>
        <taxon>Solanoideae</taxon>
        <taxon>Solaneae</taxon>
        <taxon>Solanum</taxon>
    </lineage>
</organism>
<dbReference type="SUPFAM" id="SSF56112">
    <property type="entry name" value="Protein kinase-like (PK-like)"/>
    <property type="match status" value="2"/>
</dbReference>
<feature type="chain" id="PRO_5039888741" description="non-specific serine/threonine protein kinase" evidence="20">
    <location>
        <begin position="27"/>
        <end position="1743"/>
    </location>
</feature>
<dbReference type="PANTHER" id="PTHR27003:SF316">
    <property type="entry name" value="OS05G0280700 PROTEIN"/>
    <property type="match status" value="1"/>
</dbReference>
<dbReference type="GO" id="GO:0004674">
    <property type="term" value="F:protein serine/threonine kinase activity"/>
    <property type="evidence" value="ECO:0007669"/>
    <property type="project" value="UniProtKB-KW"/>
</dbReference>
<dbReference type="InterPro" id="IPR017441">
    <property type="entry name" value="Protein_kinase_ATP_BS"/>
</dbReference>
<reference evidence="22 23" key="1">
    <citation type="submission" date="2020-09" db="EMBL/GenBank/DDBJ databases">
        <title>De no assembly of potato wild relative species, Solanum commersonii.</title>
        <authorList>
            <person name="Cho K."/>
        </authorList>
    </citation>
    <scope>NUCLEOTIDE SEQUENCE [LARGE SCALE GENOMIC DNA]</scope>
    <source>
        <strain evidence="22">LZ3.2</strain>
        <tissue evidence="22">Leaf</tissue>
    </source>
</reference>
<dbReference type="Pfam" id="PF07714">
    <property type="entry name" value="PK_Tyr_Ser-Thr"/>
    <property type="match status" value="2"/>
</dbReference>
<dbReference type="EMBL" id="JACXVP010000006">
    <property type="protein sequence ID" value="KAG5598289.1"/>
    <property type="molecule type" value="Genomic_DNA"/>
</dbReference>
<evidence type="ECO:0000256" key="17">
    <source>
        <dbReference type="PROSITE-ProRule" id="PRU10141"/>
    </source>
</evidence>
<evidence type="ECO:0000256" key="10">
    <source>
        <dbReference type="ARBA" id="ARBA00022840"/>
    </source>
</evidence>
<evidence type="ECO:0000256" key="16">
    <source>
        <dbReference type="ARBA" id="ARBA00048679"/>
    </source>
</evidence>
<evidence type="ECO:0000256" key="12">
    <source>
        <dbReference type="ARBA" id="ARBA00023136"/>
    </source>
</evidence>
<evidence type="ECO:0000256" key="2">
    <source>
        <dbReference type="ARBA" id="ARBA00012513"/>
    </source>
</evidence>
<dbReference type="InterPro" id="IPR001245">
    <property type="entry name" value="Ser-Thr/Tyr_kinase_cat_dom"/>
</dbReference>
<dbReference type="InterPro" id="IPR024788">
    <property type="entry name" value="Malectin-like_Carb-bd_dom"/>
</dbReference>
<evidence type="ECO:0000259" key="21">
    <source>
        <dbReference type="PROSITE" id="PS50011"/>
    </source>
</evidence>
<dbReference type="GO" id="GO:0005886">
    <property type="term" value="C:plasma membrane"/>
    <property type="evidence" value="ECO:0007669"/>
    <property type="project" value="UniProtKB-SubCell"/>
</dbReference>
<feature type="binding site" evidence="17">
    <location>
        <position position="1432"/>
    </location>
    <ligand>
        <name>ATP</name>
        <dbReference type="ChEBI" id="CHEBI:30616"/>
    </ligand>
</feature>
<feature type="transmembrane region" description="Helical" evidence="19">
    <location>
        <begin position="1315"/>
        <end position="1339"/>
    </location>
</feature>
<evidence type="ECO:0000313" key="22">
    <source>
        <dbReference type="EMBL" id="KAG5598289.1"/>
    </source>
</evidence>
<evidence type="ECO:0000256" key="11">
    <source>
        <dbReference type="ARBA" id="ARBA00022989"/>
    </source>
</evidence>
<keyword evidence="14" id="KW-0278">Fertilization</keyword>
<name>A0A9J5YDC4_SOLCO</name>
<evidence type="ECO:0000256" key="6">
    <source>
        <dbReference type="ARBA" id="ARBA00022692"/>
    </source>
</evidence>
<evidence type="ECO:0000256" key="20">
    <source>
        <dbReference type="SAM" id="SignalP"/>
    </source>
</evidence>
<evidence type="ECO:0000256" key="13">
    <source>
        <dbReference type="ARBA" id="ARBA00023180"/>
    </source>
</evidence>
<dbReference type="FunFam" id="1.10.510.10:FF:000058">
    <property type="entry name" value="Receptor-like protein kinase FERONIA"/>
    <property type="match status" value="2"/>
</dbReference>
<dbReference type="GO" id="GO:0005524">
    <property type="term" value="F:ATP binding"/>
    <property type="evidence" value="ECO:0007669"/>
    <property type="project" value="UniProtKB-UniRule"/>
</dbReference>
<protein>
    <recommendedName>
        <fullName evidence="2">non-specific serine/threonine protein kinase</fullName>
        <ecNumber evidence="2">2.7.11.1</ecNumber>
    </recommendedName>
</protein>
<evidence type="ECO:0000256" key="7">
    <source>
        <dbReference type="ARBA" id="ARBA00022729"/>
    </source>
</evidence>
<dbReference type="FunFam" id="3.30.200.20:FF:000039">
    <property type="entry name" value="receptor-like protein kinase FERONIA"/>
    <property type="match status" value="2"/>
</dbReference>